<dbReference type="Gene3D" id="2.60.120.10">
    <property type="entry name" value="Jelly Rolls"/>
    <property type="match status" value="1"/>
</dbReference>
<dbReference type="Proteomes" id="UP001501081">
    <property type="component" value="Unassembled WGS sequence"/>
</dbReference>
<dbReference type="EMBL" id="BAABAK010000004">
    <property type="protein sequence ID" value="GAA3958560.1"/>
    <property type="molecule type" value="Genomic_DNA"/>
</dbReference>
<proteinExistence type="predicted"/>
<reference evidence="2" key="1">
    <citation type="journal article" date="2019" name="Int. J. Syst. Evol. Microbiol.">
        <title>The Global Catalogue of Microorganisms (GCM) 10K type strain sequencing project: providing services to taxonomists for standard genome sequencing and annotation.</title>
        <authorList>
            <consortium name="The Broad Institute Genomics Platform"/>
            <consortium name="The Broad Institute Genome Sequencing Center for Infectious Disease"/>
            <person name="Wu L."/>
            <person name="Ma J."/>
        </authorList>
    </citation>
    <scope>NUCLEOTIDE SEQUENCE [LARGE SCALE GENOMIC DNA]</scope>
    <source>
        <strain evidence="2">JCM 17338</strain>
    </source>
</reference>
<evidence type="ECO:0000313" key="2">
    <source>
        <dbReference type="Proteomes" id="UP001501081"/>
    </source>
</evidence>
<comment type="caution">
    <text evidence="1">The sequence shown here is derived from an EMBL/GenBank/DDBJ whole genome shotgun (WGS) entry which is preliminary data.</text>
</comment>
<dbReference type="InterPro" id="IPR014710">
    <property type="entry name" value="RmlC-like_jellyroll"/>
</dbReference>
<name>A0ABP7P3M7_9SPHI</name>
<organism evidence="1 2">
    <name type="scientific">Pedobacter ginsengiterrae</name>
    <dbReference type="NCBI Taxonomy" id="871696"/>
    <lineage>
        <taxon>Bacteria</taxon>
        <taxon>Pseudomonadati</taxon>
        <taxon>Bacteroidota</taxon>
        <taxon>Sphingobacteriia</taxon>
        <taxon>Sphingobacteriales</taxon>
        <taxon>Sphingobacteriaceae</taxon>
        <taxon>Pedobacter</taxon>
    </lineage>
</organism>
<gene>
    <name evidence="1" type="ORF">GCM10022246_10140</name>
</gene>
<dbReference type="CDD" id="cd00038">
    <property type="entry name" value="CAP_ED"/>
    <property type="match status" value="1"/>
</dbReference>
<evidence type="ECO:0000313" key="1">
    <source>
        <dbReference type="EMBL" id="GAA3958560.1"/>
    </source>
</evidence>
<dbReference type="SUPFAM" id="SSF51206">
    <property type="entry name" value="cAMP-binding domain-like"/>
    <property type="match status" value="1"/>
</dbReference>
<sequence length="190" mass="22798">MITYLVDHISKYVPLIPDEIKFLEQHLVFRKVGKKKKIYHPTDTFSENYFVIEGCLRLYSKDEECKERTIQFAIENWWMFDPRSISLNGTPNFYIDAIEETTLIVISRDSWNLLGSRIPALEHYFRIIFHRAYNASLWRINHIFCYQGSERYYHFTKLFPSFVQRIPQYMLASYLGLTPEFISMIRAKKS</sequence>
<protein>
    <submittedName>
        <fullName evidence="1">Cyclic nucleotide-binding domain-containing protein</fullName>
    </submittedName>
</protein>
<accession>A0ABP7P3M7</accession>
<keyword evidence="2" id="KW-1185">Reference proteome</keyword>
<dbReference type="InterPro" id="IPR018490">
    <property type="entry name" value="cNMP-bd_dom_sf"/>
</dbReference>
<dbReference type="RefSeq" id="WP_344765547.1">
    <property type="nucleotide sequence ID" value="NZ_BAABAK010000004.1"/>
</dbReference>
<dbReference type="InterPro" id="IPR000595">
    <property type="entry name" value="cNMP-bd_dom"/>
</dbReference>